<feature type="non-terminal residue" evidence="2">
    <location>
        <position position="50"/>
    </location>
</feature>
<keyword evidence="1" id="KW-0732">Signal</keyword>
<gene>
    <name evidence="2" type="ORF">Sangu_0840300</name>
</gene>
<sequence>MMISWVFSATLSALTDGQSLTFAGVMMVSRLRLGVLEEVLWSGLGIKGTT</sequence>
<organism evidence="2">
    <name type="scientific">Sesamum angustifolium</name>
    <dbReference type="NCBI Taxonomy" id="2727405"/>
    <lineage>
        <taxon>Eukaryota</taxon>
        <taxon>Viridiplantae</taxon>
        <taxon>Streptophyta</taxon>
        <taxon>Embryophyta</taxon>
        <taxon>Tracheophyta</taxon>
        <taxon>Spermatophyta</taxon>
        <taxon>Magnoliopsida</taxon>
        <taxon>eudicotyledons</taxon>
        <taxon>Gunneridae</taxon>
        <taxon>Pentapetalae</taxon>
        <taxon>asterids</taxon>
        <taxon>lamiids</taxon>
        <taxon>Lamiales</taxon>
        <taxon>Pedaliaceae</taxon>
        <taxon>Sesamum</taxon>
    </lineage>
</organism>
<reference evidence="2" key="2">
    <citation type="journal article" date="2024" name="Plant">
        <title>Genomic evolution and insights into agronomic trait innovations of Sesamum species.</title>
        <authorList>
            <person name="Miao H."/>
            <person name="Wang L."/>
            <person name="Qu L."/>
            <person name="Liu H."/>
            <person name="Sun Y."/>
            <person name="Le M."/>
            <person name="Wang Q."/>
            <person name="Wei S."/>
            <person name="Zheng Y."/>
            <person name="Lin W."/>
            <person name="Duan Y."/>
            <person name="Cao H."/>
            <person name="Xiong S."/>
            <person name="Wang X."/>
            <person name="Wei L."/>
            <person name="Li C."/>
            <person name="Ma Q."/>
            <person name="Ju M."/>
            <person name="Zhao R."/>
            <person name="Li G."/>
            <person name="Mu C."/>
            <person name="Tian Q."/>
            <person name="Mei H."/>
            <person name="Zhang T."/>
            <person name="Gao T."/>
            <person name="Zhang H."/>
        </authorList>
    </citation>
    <scope>NUCLEOTIDE SEQUENCE</scope>
    <source>
        <strain evidence="2">G01</strain>
    </source>
</reference>
<name>A0AAW2PWQ9_9LAMI</name>
<protein>
    <submittedName>
        <fullName evidence="2">Uncharacterized protein</fullName>
    </submittedName>
</protein>
<evidence type="ECO:0000256" key="1">
    <source>
        <dbReference type="SAM" id="SignalP"/>
    </source>
</evidence>
<accession>A0AAW2PWQ9</accession>
<proteinExistence type="predicted"/>
<dbReference type="EMBL" id="JACGWK010000004">
    <property type="protein sequence ID" value="KAL0359909.1"/>
    <property type="molecule type" value="Genomic_DNA"/>
</dbReference>
<feature type="signal peptide" evidence="1">
    <location>
        <begin position="1"/>
        <end position="17"/>
    </location>
</feature>
<evidence type="ECO:0000313" key="2">
    <source>
        <dbReference type="EMBL" id="KAL0359909.1"/>
    </source>
</evidence>
<feature type="chain" id="PRO_5043654754" evidence="1">
    <location>
        <begin position="18"/>
        <end position="50"/>
    </location>
</feature>
<reference evidence="2" key="1">
    <citation type="submission" date="2020-06" db="EMBL/GenBank/DDBJ databases">
        <authorList>
            <person name="Li T."/>
            <person name="Hu X."/>
            <person name="Zhang T."/>
            <person name="Song X."/>
            <person name="Zhang H."/>
            <person name="Dai N."/>
            <person name="Sheng W."/>
            <person name="Hou X."/>
            <person name="Wei L."/>
        </authorList>
    </citation>
    <scope>NUCLEOTIDE SEQUENCE</scope>
    <source>
        <strain evidence="2">G01</strain>
        <tissue evidence="2">Leaf</tissue>
    </source>
</reference>
<dbReference type="AlphaFoldDB" id="A0AAW2PWQ9"/>
<comment type="caution">
    <text evidence="2">The sequence shown here is derived from an EMBL/GenBank/DDBJ whole genome shotgun (WGS) entry which is preliminary data.</text>
</comment>